<sequence length="344" mass="39828">MWEILIFFSISLPFPSHSYSIYQDSYSSWASKYYINFKNSTEPPPSNAYQHNIDLINEHNSKDDDFEAGLNKFSYLSTEQFVDNFCGTVLPKKLLLSNPKLLSARKLNNFDEEDLPESISWKEFASPSRDQGDECGSCWAFSVMALIETQNRIRNYMWNKSLAPQYLVDCHKKKDKCRGEWPADALRFLKFKSRNQAPTEEDYPYTGEEDDCESHGVPKVPLNIKNIYDYDIEADENKLKYHLANYGPIIIAMNVDRNSGLFQHYKKGVFYDEGCIKSDKDCKTINHSMLLLGYGITEDSKRKPYFLVQNSWGSDWGEDGFIRMAMGRSNNCNIACYAIYVDYS</sequence>
<feature type="domain" description="Peptidase C1A papain C-terminal" evidence="3">
    <location>
        <begin position="115"/>
        <end position="342"/>
    </location>
</feature>
<proteinExistence type="inferred from homology"/>
<dbReference type="Gene3D" id="3.90.70.10">
    <property type="entry name" value="Cysteine proteinases"/>
    <property type="match status" value="1"/>
</dbReference>
<dbReference type="InterPro" id="IPR038765">
    <property type="entry name" value="Papain-like_cys_pep_sf"/>
</dbReference>
<keyword evidence="2" id="KW-0732">Signal</keyword>
<dbReference type="OrthoDB" id="387093at2759"/>
<accession>A0A9N9RK27</accession>
<dbReference type="InterPro" id="IPR013128">
    <property type="entry name" value="Peptidase_C1A"/>
</dbReference>
<keyword evidence="5" id="KW-1185">Reference proteome</keyword>
<dbReference type="InterPro" id="IPR013201">
    <property type="entry name" value="Prot_inhib_I29"/>
</dbReference>
<dbReference type="EMBL" id="OU895877">
    <property type="protein sequence ID" value="CAG9798426.1"/>
    <property type="molecule type" value="Genomic_DNA"/>
</dbReference>
<dbReference type="SUPFAM" id="SSF54001">
    <property type="entry name" value="Cysteine proteinases"/>
    <property type="match status" value="1"/>
</dbReference>
<dbReference type="SMART" id="SM00645">
    <property type="entry name" value="Pept_C1"/>
    <property type="match status" value="1"/>
</dbReference>
<dbReference type="InterPro" id="IPR025660">
    <property type="entry name" value="Pept_his_AS"/>
</dbReference>
<feature type="signal peptide" evidence="2">
    <location>
        <begin position="1"/>
        <end position="18"/>
    </location>
</feature>
<dbReference type="InterPro" id="IPR039417">
    <property type="entry name" value="Peptidase_C1A_papain-like"/>
</dbReference>
<dbReference type="Proteomes" id="UP001153620">
    <property type="component" value="Chromosome 1"/>
</dbReference>
<reference evidence="4" key="1">
    <citation type="submission" date="2022-01" db="EMBL/GenBank/DDBJ databases">
        <authorList>
            <person name="King R."/>
        </authorList>
    </citation>
    <scope>NUCLEOTIDE SEQUENCE</scope>
</reference>
<name>A0A9N9RK27_9DIPT</name>
<evidence type="ECO:0000256" key="2">
    <source>
        <dbReference type="SAM" id="SignalP"/>
    </source>
</evidence>
<evidence type="ECO:0000256" key="1">
    <source>
        <dbReference type="ARBA" id="ARBA00008455"/>
    </source>
</evidence>
<dbReference type="Pfam" id="PF00112">
    <property type="entry name" value="Peptidase_C1"/>
    <property type="match status" value="1"/>
</dbReference>
<reference evidence="4" key="2">
    <citation type="submission" date="2022-10" db="EMBL/GenBank/DDBJ databases">
        <authorList>
            <consortium name="ENA_rothamsted_submissions"/>
            <consortium name="culmorum"/>
            <person name="King R."/>
        </authorList>
    </citation>
    <scope>NUCLEOTIDE SEQUENCE</scope>
</reference>
<protein>
    <recommendedName>
        <fullName evidence="3">Peptidase C1A papain C-terminal domain-containing protein</fullName>
    </recommendedName>
</protein>
<dbReference type="PROSITE" id="PS00639">
    <property type="entry name" value="THIOL_PROTEASE_HIS"/>
    <property type="match status" value="1"/>
</dbReference>
<dbReference type="PRINTS" id="PR00705">
    <property type="entry name" value="PAPAIN"/>
</dbReference>
<dbReference type="GO" id="GO:0006508">
    <property type="term" value="P:proteolysis"/>
    <property type="evidence" value="ECO:0007669"/>
    <property type="project" value="InterPro"/>
</dbReference>
<dbReference type="InterPro" id="IPR000668">
    <property type="entry name" value="Peptidase_C1A_C"/>
</dbReference>
<dbReference type="PANTHER" id="PTHR12411">
    <property type="entry name" value="CYSTEINE PROTEASE FAMILY C1-RELATED"/>
    <property type="match status" value="1"/>
</dbReference>
<dbReference type="CDD" id="cd02248">
    <property type="entry name" value="Peptidase_C1A"/>
    <property type="match status" value="1"/>
</dbReference>
<evidence type="ECO:0000313" key="5">
    <source>
        <dbReference type="Proteomes" id="UP001153620"/>
    </source>
</evidence>
<organism evidence="4 5">
    <name type="scientific">Chironomus riparius</name>
    <dbReference type="NCBI Taxonomy" id="315576"/>
    <lineage>
        <taxon>Eukaryota</taxon>
        <taxon>Metazoa</taxon>
        <taxon>Ecdysozoa</taxon>
        <taxon>Arthropoda</taxon>
        <taxon>Hexapoda</taxon>
        <taxon>Insecta</taxon>
        <taxon>Pterygota</taxon>
        <taxon>Neoptera</taxon>
        <taxon>Endopterygota</taxon>
        <taxon>Diptera</taxon>
        <taxon>Nematocera</taxon>
        <taxon>Chironomoidea</taxon>
        <taxon>Chironomidae</taxon>
        <taxon>Chironominae</taxon>
        <taxon>Chironomus</taxon>
    </lineage>
</organism>
<evidence type="ECO:0000313" key="4">
    <source>
        <dbReference type="EMBL" id="CAG9798426.1"/>
    </source>
</evidence>
<feature type="chain" id="PRO_5040105576" description="Peptidase C1A papain C-terminal domain-containing protein" evidence="2">
    <location>
        <begin position="19"/>
        <end position="344"/>
    </location>
</feature>
<dbReference type="GO" id="GO:0008234">
    <property type="term" value="F:cysteine-type peptidase activity"/>
    <property type="evidence" value="ECO:0007669"/>
    <property type="project" value="InterPro"/>
</dbReference>
<evidence type="ECO:0000259" key="3">
    <source>
        <dbReference type="SMART" id="SM00645"/>
    </source>
</evidence>
<dbReference type="Pfam" id="PF08246">
    <property type="entry name" value="Inhibitor_I29"/>
    <property type="match status" value="1"/>
</dbReference>
<dbReference type="AlphaFoldDB" id="A0A9N9RK27"/>
<comment type="similarity">
    <text evidence="1">Belongs to the peptidase C1 family.</text>
</comment>
<gene>
    <name evidence="4" type="ORF">CHIRRI_LOCUS1408</name>
</gene>